<evidence type="ECO:0000313" key="2">
    <source>
        <dbReference type="EMBL" id="OWZ13945.1"/>
    </source>
</evidence>
<dbReference type="PANTHER" id="PTHR33050">
    <property type="entry name" value="REVERSE TRANSCRIPTASE DOMAIN-CONTAINING PROTEIN"/>
    <property type="match status" value="1"/>
</dbReference>
<comment type="caution">
    <text evidence="2">The sequence shown here is derived from an EMBL/GenBank/DDBJ whole genome shotgun (WGS) entry which is preliminary data.</text>
</comment>
<dbReference type="InterPro" id="IPR011010">
    <property type="entry name" value="DNA_brk_join_enz"/>
</dbReference>
<dbReference type="GO" id="GO:0006310">
    <property type="term" value="P:DNA recombination"/>
    <property type="evidence" value="ECO:0007669"/>
    <property type="project" value="UniProtKB-KW"/>
</dbReference>
<evidence type="ECO:0000256" key="1">
    <source>
        <dbReference type="ARBA" id="ARBA00023172"/>
    </source>
</evidence>
<dbReference type="OrthoDB" id="167975at2759"/>
<dbReference type="EMBL" id="NBNE01001455">
    <property type="protein sequence ID" value="OWZ13945.1"/>
    <property type="molecule type" value="Genomic_DNA"/>
</dbReference>
<dbReference type="Proteomes" id="UP000198211">
    <property type="component" value="Unassembled WGS sequence"/>
</dbReference>
<accession>A0A225W8P3</accession>
<organism evidence="2 3">
    <name type="scientific">Phytophthora megakarya</name>
    <dbReference type="NCBI Taxonomy" id="4795"/>
    <lineage>
        <taxon>Eukaryota</taxon>
        <taxon>Sar</taxon>
        <taxon>Stramenopiles</taxon>
        <taxon>Oomycota</taxon>
        <taxon>Peronosporomycetes</taxon>
        <taxon>Peronosporales</taxon>
        <taxon>Peronosporaceae</taxon>
        <taxon>Phytophthora</taxon>
    </lineage>
</organism>
<dbReference type="PANTHER" id="PTHR33050:SF7">
    <property type="entry name" value="RIBONUCLEASE H"/>
    <property type="match status" value="1"/>
</dbReference>
<evidence type="ECO:0008006" key="4">
    <source>
        <dbReference type="Google" id="ProtNLM"/>
    </source>
</evidence>
<dbReference type="AlphaFoldDB" id="A0A225W8P3"/>
<gene>
    <name evidence="2" type="ORF">PHMEG_00012648</name>
</gene>
<dbReference type="SUPFAM" id="SSF56349">
    <property type="entry name" value="DNA breaking-rejoining enzymes"/>
    <property type="match status" value="1"/>
</dbReference>
<evidence type="ECO:0000313" key="3">
    <source>
        <dbReference type="Proteomes" id="UP000198211"/>
    </source>
</evidence>
<sequence length="539" mass="60935">MMLVFGPSAINSGKFTCYNKRQKALDLIFNSTAGTVSMPPSKIAKAVHTVRNALQSNALRRSEYRSVFVSLRHVAACFRPARAFLQRLREHERGLHRRTVPVTANMREDLIWWLHMLEALPMNGVHLSYSNTIPIPDAVVEMDASDSGSCAIIRTERTALTYVFSSMEQNLIRESKNNPTIGFNINYRELLTCAFAVHTWGTSWAAHNQDWVHTQPLHLHFCIDNFSAVSWQHRLSTFNFTVSVNRFDILTRDWAQVFACSWREIHRLDAPVRHKAPVSINHLERCYAALDMNLPSNQPLWRSMCLVFFFLLRLSEIASKVGKSFAWFALKANDIAILDSNGDPTIIARAAETVRLRLSGSKMNQHGEPTLRALNRSGHQFLCPMFGALCLLRSRRSLPQDVPAAVYMATSNRPAGISATRMANAIRRDAARTGDDPNKPRSHSLRTGGATHMYRAGVDSLTVQFHVRWASDTFKQCTRLCKESVSTLASDIISGSRRKQVAVWPQYHLSFQDSVKRVMSCLSLQCQHFELPLFSTTTS</sequence>
<keyword evidence="3" id="KW-1185">Reference proteome</keyword>
<dbReference type="InterPro" id="IPR013762">
    <property type="entry name" value="Integrase-like_cat_sf"/>
</dbReference>
<keyword evidence="1" id="KW-0233">DNA recombination</keyword>
<dbReference type="GO" id="GO:0015074">
    <property type="term" value="P:DNA integration"/>
    <property type="evidence" value="ECO:0007669"/>
    <property type="project" value="InterPro"/>
</dbReference>
<reference evidence="3" key="1">
    <citation type="submission" date="2017-03" db="EMBL/GenBank/DDBJ databases">
        <title>Phytopthora megakarya and P. palmivora, two closely related causual agents of cacao black pod achieved similar genome size and gene model numbers by different mechanisms.</title>
        <authorList>
            <person name="Ali S."/>
            <person name="Shao J."/>
            <person name="Larry D.J."/>
            <person name="Kronmiller B."/>
            <person name="Shen D."/>
            <person name="Strem M.D."/>
            <person name="Melnick R.L."/>
            <person name="Guiltinan M.J."/>
            <person name="Tyler B.M."/>
            <person name="Meinhardt L.W."/>
            <person name="Bailey B.A."/>
        </authorList>
    </citation>
    <scope>NUCLEOTIDE SEQUENCE [LARGE SCALE GENOMIC DNA]</scope>
    <source>
        <strain evidence="3">zdho120</strain>
    </source>
</reference>
<dbReference type="InterPro" id="IPR052055">
    <property type="entry name" value="Hepadnavirus_pol/RT"/>
</dbReference>
<dbReference type="Gene3D" id="1.10.443.10">
    <property type="entry name" value="Intergrase catalytic core"/>
    <property type="match status" value="1"/>
</dbReference>
<proteinExistence type="predicted"/>
<dbReference type="GO" id="GO:0003677">
    <property type="term" value="F:DNA binding"/>
    <property type="evidence" value="ECO:0007669"/>
    <property type="project" value="InterPro"/>
</dbReference>
<protein>
    <recommendedName>
        <fullName evidence="4">Tyr recombinase domain-containing protein</fullName>
    </recommendedName>
</protein>
<name>A0A225W8P3_9STRA</name>